<dbReference type="InterPro" id="IPR008969">
    <property type="entry name" value="CarboxyPept-like_regulatory"/>
</dbReference>
<dbReference type="InterPro" id="IPR023996">
    <property type="entry name" value="TonB-dep_OMP_SusC/RagA"/>
</dbReference>
<evidence type="ECO:0000256" key="2">
    <source>
        <dbReference type="ARBA" id="ARBA00022448"/>
    </source>
</evidence>
<keyword evidence="10" id="KW-1185">Reference proteome</keyword>
<gene>
    <name evidence="9" type="ORF">C1H87_15125</name>
</gene>
<keyword evidence="6 7" id="KW-0998">Cell outer membrane</keyword>
<dbReference type="Pfam" id="PF07715">
    <property type="entry name" value="Plug"/>
    <property type="match status" value="1"/>
</dbReference>
<organism evidence="9 10">
    <name type="scientific">Flavivirga eckloniae</name>
    <dbReference type="NCBI Taxonomy" id="1803846"/>
    <lineage>
        <taxon>Bacteria</taxon>
        <taxon>Pseudomonadati</taxon>
        <taxon>Bacteroidota</taxon>
        <taxon>Flavobacteriia</taxon>
        <taxon>Flavobacteriales</taxon>
        <taxon>Flavobacteriaceae</taxon>
        <taxon>Flavivirga</taxon>
    </lineage>
</organism>
<dbReference type="AlphaFoldDB" id="A0A2K9PSC9"/>
<dbReference type="InterPro" id="IPR037066">
    <property type="entry name" value="Plug_dom_sf"/>
</dbReference>
<dbReference type="Pfam" id="PF13715">
    <property type="entry name" value="CarbopepD_reg_2"/>
    <property type="match status" value="1"/>
</dbReference>
<comment type="similarity">
    <text evidence="7">Belongs to the TonB-dependent receptor family.</text>
</comment>
<evidence type="ECO:0000313" key="9">
    <source>
        <dbReference type="EMBL" id="AUP79961.1"/>
    </source>
</evidence>
<dbReference type="Proteomes" id="UP000235826">
    <property type="component" value="Chromosome"/>
</dbReference>
<keyword evidence="2 7" id="KW-0813">Transport</keyword>
<evidence type="ECO:0000256" key="1">
    <source>
        <dbReference type="ARBA" id="ARBA00004571"/>
    </source>
</evidence>
<dbReference type="Gene3D" id="2.170.130.10">
    <property type="entry name" value="TonB-dependent receptor, plug domain"/>
    <property type="match status" value="1"/>
</dbReference>
<dbReference type="InterPro" id="IPR023997">
    <property type="entry name" value="TonB-dep_OMP_SusC/RagA_CS"/>
</dbReference>
<dbReference type="InterPro" id="IPR012910">
    <property type="entry name" value="Plug_dom"/>
</dbReference>
<feature type="domain" description="TonB-dependent receptor plug" evidence="8">
    <location>
        <begin position="220"/>
        <end position="320"/>
    </location>
</feature>
<dbReference type="RefSeq" id="WP_102756613.1">
    <property type="nucleotide sequence ID" value="NZ_CP025791.1"/>
</dbReference>
<proteinExistence type="inferred from homology"/>
<keyword evidence="5 7" id="KW-0472">Membrane</keyword>
<evidence type="ECO:0000313" key="10">
    <source>
        <dbReference type="Proteomes" id="UP000235826"/>
    </source>
</evidence>
<evidence type="ECO:0000256" key="3">
    <source>
        <dbReference type="ARBA" id="ARBA00022452"/>
    </source>
</evidence>
<dbReference type="InterPro" id="IPR036942">
    <property type="entry name" value="Beta-barrel_TonB_sf"/>
</dbReference>
<keyword evidence="3 7" id="KW-1134">Transmembrane beta strand</keyword>
<dbReference type="Gene3D" id="2.60.40.1120">
    <property type="entry name" value="Carboxypeptidase-like, regulatory domain"/>
    <property type="match status" value="1"/>
</dbReference>
<keyword evidence="4 7" id="KW-0812">Transmembrane</keyword>
<evidence type="ECO:0000256" key="6">
    <source>
        <dbReference type="ARBA" id="ARBA00023237"/>
    </source>
</evidence>
<dbReference type="NCBIfam" id="TIGR04056">
    <property type="entry name" value="OMP_RagA_SusC"/>
    <property type="match status" value="1"/>
</dbReference>
<accession>A0A2K9PSC9</accession>
<dbReference type="EMBL" id="CP025791">
    <property type="protein sequence ID" value="AUP79961.1"/>
    <property type="molecule type" value="Genomic_DNA"/>
</dbReference>
<protein>
    <recommendedName>
        <fullName evidence="8">TonB-dependent receptor plug domain-containing protein</fullName>
    </recommendedName>
</protein>
<dbReference type="InterPro" id="IPR039426">
    <property type="entry name" value="TonB-dep_rcpt-like"/>
</dbReference>
<dbReference type="GO" id="GO:0009279">
    <property type="term" value="C:cell outer membrane"/>
    <property type="evidence" value="ECO:0007669"/>
    <property type="project" value="UniProtKB-SubCell"/>
</dbReference>
<evidence type="ECO:0000256" key="4">
    <source>
        <dbReference type="ARBA" id="ARBA00022692"/>
    </source>
</evidence>
<evidence type="ECO:0000256" key="7">
    <source>
        <dbReference type="PROSITE-ProRule" id="PRU01360"/>
    </source>
</evidence>
<dbReference type="SUPFAM" id="SSF56935">
    <property type="entry name" value="Porins"/>
    <property type="match status" value="1"/>
</dbReference>
<comment type="subcellular location">
    <subcellularLocation>
        <location evidence="1 7">Cell outer membrane</location>
        <topology evidence="1 7">Multi-pass membrane protein</topology>
    </subcellularLocation>
</comment>
<dbReference type="SUPFAM" id="SSF49464">
    <property type="entry name" value="Carboxypeptidase regulatory domain-like"/>
    <property type="match status" value="1"/>
</dbReference>
<name>A0A2K9PSC9_9FLAO</name>
<evidence type="ECO:0000259" key="8">
    <source>
        <dbReference type="Pfam" id="PF07715"/>
    </source>
</evidence>
<dbReference type="OrthoDB" id="9768177at2"/>
<dbReference type="Gene3D" id="2.40.170.20">
    <property type="entry name" value="TonB-dependent receptor, beta-barrel domain"/>
    <property type="match status" value="1"/>
</dbReference>
<dbReference type="NCBIfam" id="TIGR04057">
    <property type="entry name" value="SusC_RagA_signa"/>
    <property type="match status" value="1"/>
</dbReference>
<dbReference type="KEGG" id="fek:C1H87_15125"/>
<reference evidence="9 10" key="1">
    <citation type="submission" date="2018-01" db="EMBL/GenBank/DDBJ databases">
        <title>Complete genome sequence of Flavivirga eckloniae ECD14 isolated from seaweed Ecklonia cava.</title>
        <authorList>
            <person name="Lee J.H."/>
            <person name="Baik K.S."/>
            <person name="Seong C.N."/>
        </authorList>
    </citation>
    <scope>NUCLEOTIDE SEQUENCE [LARGE SCALE GENOMIC DNA]</scope>
    <source>
        <strain evidence="9 10">ECD14</strain>
    </source>
</reference>
<sequence>MEIKLTNLLFYFRKKFLIHLMRAFIFFICTTAFSLAPNNVFSQRVKINIDADKTVTVDEIFKIIKAQTDYRFIYQEDMFKGFPSVNLKRGTIRANKLLQEILPKGNFKFNISGKNTIVIKRKPAIVQQKIQGKVTDENGEPLIGVVVIVKGTLRGATTSFDGIYKIDAQEGETLVLSYLGYLDSEVIIGQGTTYNVQMAPSSFELDTVEIVSTGYQTISKERSTGSFERVNEKTLDLKINQNIFSKIEGEVAGVTTDTDGNFIIRGLSTISANSDPLIVVDGFPIEQNQNTINPNDVESITILKDAAAASIWGIRAANGVIVIVTKKGNRNGKLTINASVNTSITPEPDLFAAPIADAATQVAYQREVFERGGFHDQTNLFNGNLNVASGQVLNPVVQTLLLQDRGDISSEEAQSRLEQLENTDIRREYSRLIQRPEIWTQYNFSINGGSEKYDFRSSISYNDNQKELINTKANQYLINFANSFNISSKLKVSGSINFSQSKESFGSTSVNDDFGRFSGSDSFETPRASSAQNLLSTSINSRILDDNGNYLPMQNFLALNQEASNLALERGFPYDWTYNLKQELDNADNILRETALRLNTGLNYNIIDGLDASVTYQYEWQQQNIRDFHNEQSFYTRFRVNLFTQLDPSTQLPVSNAIPVGAILDIDTRNQRAHTFRTQLNFDKLFNEKHQVTAIAGYEVRKTIAERATSRQYGYDERSLDAKLVDFTTDFTESLPLRFASLIPDFNENVFVENRFISYFANASYTFDNKYTISGSTRLDDTNLFGASDEYRNIPLYSVGAKWNIANEFFTGNQNINRLQLRATYGINGNVDRSTSPQLLITPKNISFPFVNGTNADITGLPNPELRLERTNALNLGLDFGLFGNLISGSVEYYKKDSEDLLAFTSVNPISGVNGARINNGTLRNEGFDINLTLRPLRGDNFRYTTTGNFSVNTNTLIKVDVQSNAQIFDYVNGNLAIPDLPLRTIYSYNYQGLDRNGAPQFLNENNRIVDFRANIFEPDALVEEGSLLPKYYGSWVNNLEYKNFYLRTLTTFKAGHVFRYRNASFIPANRVSPLENVPADYVNRWQNPGDENNTDIPAIPAFQDRGILGYAYYRDSNKFVDDASHIRLSQLSFGYVFPTKTLERLGMNSLQIGFQADNMVVWNFNKWDVDPESAFIPRQATYTLNISASF</sequence>
<evidence type="ECO:0000256" key="5">
    <source>
        <dbReference type="ARBA" id="ARBA00023136"/>
    </source>
</evidence>
<dbReference type="PROSITE" id="PS52016">
    <property type="entry name" value="TONB_DEPENDENT_REC_3"/>
    <property type="match status" value="1"/>
</dbReference>